<comment type="caution">
    <text evidence="2">The sequence shown here is derived from an EMBL/GenBank/DDBJ whole genome shotgun (WGS) entry which is preliminary data.</text>
</comment>
<evidence type="ECO:0000313" key="3">
    <source>
        <dbReference type="Proteomes" id="UP001597018"/>
    </source>
</evidence>
<dbReference type="RefSeq" id="WP_345601262.1">
    <property type="nucleotide sequence ID" value="NZ_BAABLT010000031.1"/>
</dbReference>
<dbReference type="InterPro" id="IPR046282">
    <property type="entry name" value="DUF6319"/>
</dbReference>
<feature type="compositionally biased region" description="Low complexity" evidence="1">
    <location>
        <begin position="123"/>
        <end position="145"/>
    </location>
</feature>
<name>A0ABW3G2M7_9PSEU</name>
<organism evidence="2 3">
    <name type="scientific">Saccharopolyspora rosea</name>
    <dbReference type="NCBI Taxonomy" id="524884"/>
    <lineage>
        <taxon>Bacteria</taxon>
        <taxon>Bacillati</taxon>
        <taxon>Actinomycetota</taxon>
        <taxon>Actinomycetes</taxon>
        <taxon>Pseudonocardiales</taxon>
        <taxon>Pseudonocardiaceae</taxon>
        <taxon>Saccharopolyspora</taxon>
    </lineage>
</organism>
<sequence>MSKAALSSEQLDGIRAELAAGTTPTVWFTASAVGVPEGRSGKVIALGEPAEGDFIQVRPAGSKDVLSFSAGEVTLTKPPRKKPEKAKPSAPAAAPTRPAPAAPAKQSTAGQAERKPAPPPAPAKSSAGSAKATTPAAKSTASSGTTRRRPRQPTGATVTVTADQDGQWSVEVTTGKKRVVRPTQVAASAVAQAAKALHDDVAAAVEPLIEAAREQQRERVERLREELAAAQRMLDELD</sequence>
<feature type="region of interest" description="Disordered" evidence="1">
    <location>
        <begin position="69"/>
        <end position="162"/>
    </location>
</feature>
<proteinExistence type="predicted"/>
<gene>
    <name evidence="2" type="ORF">ACFQ16_26300</name>
</gene>
<dbReference type="Proteomes" id="UP001597018">
    <property type="component" value="Unassembled WGS sequence"/>
</dbReference>
<evidence type="ECO:0000313" key="2">
    <source>
        <dbReference type="EMBL" id="MFD0923270.1"/>
    </source>
</evidence>
<dbReference type="EMBL" id="JBHTIW010000031">
    <property type="protein sequence ID" value="MFD0923270.1"/>
    <property type="molecule type" value="Genomic_DNA"/>
</dbReference>
<reference evidence="3" key="1">
    <citation type="journal article" date="2019" name="Int. J. Syst. Evol. Microbiol.">
        <title>The Global Catalogue of Microorganisms (GCM) 10K type strain sequencing project: providing services to taxonomists for standard genome sequencing and annotation.</title>
        <authorList>
            <consortium name="The Broad Institute Genomics Platform"/>
            <consortium name="The Broad Institute Genome Sequencing Center for Infectious Disease"/>
            <person name="Wu L."/>
            <person name="Ma J."/>
        </authorList>
    </citation>
    <scope>NUCLEOTIDE SEQUENCE [LARGE SCALE GENOMIC DNA]</scope>
    <source>
        <strain evidence="3">CCUG 56401</strain>
    </source>
</reference>
<dbReference type="Pfam" id="PF19844">
    <property type="entry name" value="DUF6319"/>
    <property type="match status" value="1"/>
</dbReference>
<evidence type="ECO:0000256" key="1">
    <source>
        <dbReference type="SAM" id="MobiDB-lite"/>
    </source>
</evidence>
<protein>
    <submittedName>
        <fullName evidence="2">DUF6319 family protein</fullName>
    </submittedName>
</protein>
<keyword evidence="3" id="KW-1185">Reference proteome</keyword>
<accession>A0ABW3G2M7</accession>